<proteinExistence type="inferred from homology"/>
<dbReference type="InterPro" id="IPR000305">
    <property type="entry name" value="GIY-YIG_endonuc"/>
</dbReference>
<keyword evidence="3" id="KW-0255">Endonuclease</keyword>
<gene>
    <name evidence="3" type="ORF">COW72_00375</name>
</gene>
<name>A0A2H0FLB1_9BACT</name>
<dbReference type="PROSITE" id="PS50164">
    <property type="entry name" value="GIY_YIG"/>
    <property type="match status" value="1"/>
</dbReference>
<dbReference type="InterPro" id="IPR050190">
    <property type="entry name" value="UPF0213_domain"/>
</dbReference>
<evidence type="ECO:0000313" key="3">
    <source>
        <dbReference type="EMBL" id="PIQ07425.1"/>
    </source>
</evidence>
<dbReference type="PANTHER" id="PTHR34477">
    <property type="entry name" value="UPF0213 PROTEIN YHBQ"/>
    <property type="match status" value="1"/>
</dbReference>
<evidence type="ECO:0000256" key="1">
    <source>
        <dbReference type="ARBA" id="ARBA00007435"/>
    </source>
</evidence>
<dbReference type="PANTHER" id="PTHR34477:SF1">
    <property type="entry name" value="UPF0213 PROTEIN YHBQ"/>
    <property type="match status" value="1"/>
</dbReference>
<dbReference type="AlphaFoldDB" id="A0A2H0FLB1"/>
<reference evidence="3 4" key="1">
    <citation type="submission" date="2017-09" db="EMBL/GenBank/DDBJ databases">
        <title>Depth-based differentiation of microbial function through sediment-hosted aquifers and enrichment of novel symbionts in the deep terrestrial subsurface.</title>
        <authorList>
            <person name="Probst A.J."/>
            <person name="Ladd B."/>
            <person name="Jarett J.K."/>
            <person name="Geller-Mcgrath D.E."/>
            <person name="Sieber C.M."/>
            <person name="Emerson J.B."/>
            <person name="Anantharaman K."/>
            <person name="Thomas B.C."/>
            <person name="Malmstrom R."/>
            <person name="Stieglmeier M."/>
            <person name="Klingl A."/>
            <person name="Woyke T."/>
            <person name="Ryan C.M."/>
            <person name="Banfield J.F."/>
        </authorList>
    </citation>
    <scope>NUCLEOTIDE SEQUENCE [LARGE SCALE GENOMIC DNA]</scope>
    <source>
        <strain evidence="3">CG18_big_fil_WC_8_21_14_2_50_37_10</strain>
    </source>
</reference>
<dbReference type="SUPFAM" id="SSF82771">
    <property type="entry name" value="GIY-YIG endonuclease"/>
    <property type="match status" value="1"/>
</dbReference>
<sequence length="86" mass="10350">MNRYFVYAIKSKKDNRIYVGISKNPERRLKEHNNGNTPSTKAYRPWDLIYKTSFSSRIEARQEEKRLKSGYGKEFLKSFIKQFIPR</sequence>
<dbReference type="Proteomes" id="UP000230778">
    <property type="component" value="Unassembled WGS sequence"/>
</dbReference>
<dbReference type="Gene3D" id="3.40.1440.10">
    <property type="entry name" value="GIY-YIG endonuclease"/>
    <property type="match status" value="1"/>
</dbReference>
<feature type="domain" description="GIY-YIG" evidence="2">
    <location>
        <begin position="2"/>
        <end position="77"/>
    </location>
</feature>
<organism evidence="3 4">
    <name type="scientific">Candidatus Nealsonbacteria bacterium CG18_big_fil_WC_8_21_14_2_50_37_10</name>
    <dbReference type="NCBI Taxonomy" id="1974717"/>
    <lineage>
        <taxon>Bacteria</taxon>
        <taxon>Candidatus Nealsoniibacteriota</taxon>
    </lineage>
</organism>
<dbReference type="Pfam" id="PF01541">
    <property type="entry name" value="GIY-YIG"/>
    <property type="match status" value="1"/>
</dbReference>
<keyword evidence="3" id="KW-0540">Nuclease</keyword>
<comment type="similarity">
    <text evidence="1">Belongs to the UPF0213 family.</text>
</comment>
<dbReference type="InterPro" id="IPR035901">
    <property type="entry name" value="GIY-YIG_endonuc_sf"/>
</dbReference>
<accession>A0A2H0FLB1</accession>
<keyword evidence="3" id="KW-0378">Hydrolase</keyword>
<protein>
    <submittedName>
        <fullName evidence="3">Endonuclease</fullName>
    </submittedName>
</protein>
<comment type="caution">
    <text evidence="3">The sequence shown here is derived from an EMBL/GenBank/DDBJ whole genome shotgun (WGS) entry which is preliminary data.</text>
</comment>
<dbReference type="EMBL" id="PCUC01000020">
    <property type="protein sequence ID" value="PIQ07425.1"/>
    <property type="molecule type" value="Genomic_DNA"/>
</dbReference>
<dbReference type="CDD" id="cd10449">
    <property type="entry name" value="GIY-YIG_SLX1_like"/>
    <property type="match status" value="1"/>
</dbReference>
<evidence type="ECO:0000313" key="4">
    <source>
        <dbReference type="Proteomes" id="UP000230778"/>
    </source>
</evidence>
<dbReference type="GO" id="GO:0004519">
    <property type="term" value="F:endonuclease activity"/>
    <property type="evidence" value="ECO:0007669"/>
    <property type="project" value="UniProtKB-KW"/>
</dbReference>
<evidence type="ECO:0000259" key="2">
    <source>
        <dbReference type="PROSITE" id="PS50164"/>
    </source>
</evidence>
<dbReference type="SMART" id="SM00465">
    <property type="entry name" value="GIYc"/>
    <property type="match status" value="1"/>
</dbReference>